<organism evidence="1 2">
    <name type="scientific">Aeromonas phage T7-Ah</name>
    <dbReference type="NCBI Taxonomy" id="2759196"/>
    <lineage>
        <taxon>Viruses</taxon>
        <taxon>Duplodnaviria</taxon>
        <taxon>Heunggongvirae</taxon>
        <taxon>Uroviricota</taxon>
        <taxon>Caudoviricetes</taxon>
        <taxon>Autographivirales</taxon>
        <taxon>Autotranscriptaviridae</taxon>
        <taxon>Studiervirinae</taxon>
        <taxon>Armandvirus</taxon>
        <taxon>Armandvirus T7Ah</taxon>
    </lineage>
</organism>
<accession>A0A7S6KWR5</accession>
<sequence length="118" mass="13381">MTEQQELTLALDTLNLEAHTMTHQFKVEFTFTCVTEAEEIAELIGHIHEVVTEPADSGRFTVEQRIFCKLALQAGEKEGIEGVVREALRFNIRKGMPEALKDEIPDCWKHSPFKVVAL</sequence>
<name>A0A7S6KWR5_9CAUD</name>
<proteinExistence type="predicted"/>
<reference evidence="1 2" key="1">
    <citation type="journal article" date="2021" name="Arch.">
        <title>Characterization of bacteriophage T7-Ah reveals its lytic activity against a subset of both mesophilic and psychrophilic Aeromonas salmonicida strains.</title>
        <authorList>
            <person name="Leduc G.R."/>
            <person name="Paquet V.E."/>
            <person name="Vincent A.T."/>
            <person name="Charette S.J."/>
        </authorList>
    </citation>
    <scope>NUCLEOTIDE SEQUENCE [LARGE SCALE GENOMIC DNA]</scope>
</reference>
<evidence type="ECO:0000313" key="2">
    <source>
        <dbReference type="Proteomes" id="UP000595970"/>
    </source>
</evidence>
<keyword evidence="2" id="KW-1185">Reference proteome</keyword>
<dbReference type="EMBL" id="MT740748">
    <property type="protein sequence ID" value="QOC54757.1"/>
    <property type="molecule type" value="Genomic_DNA"/>
</dbReference>
<protein>
    <submittedName>
        <fullName evidence="1">Uncharacterized protein</fullName>
    </submittedName>
</protein>
<dbReference type="Proteomes" id="UP000595970">
    <property type="component" value="Segment"/>
</dbReference>
<evidence type="ECO:0000313" key="1">
    <source>
        <dbReference type="EMBL" id="QOC54757.1"/>
    </source>
</evidence>